<dbReference type="SUPFAM" id="SSF89550">
    <property type="entry name" value="PHP domain-like"/>
    <property type="match status" value="1"/>
</dbReference>
<evidence type="ECO:0000313" key="3">
    <source>
        <dbReference type="Proteomes" id="UP000028481"/>
    </source>
</evidence>
<dbReference type="EMBL" id="CP008796">
    <property type="protein sequence ID" value="AIH03504.1"/>
    <property type="molecule type" value="Genomic_DNA"/>
</dbReference>
<sequence length="215" mass="23289">MFDLHCHSVFSDGELIPAELWRRVQALGYQAIAITDHVDHSNFEHILQSLLKFKKSVQGLIPEFIVGVEITHVPPDLIPPLIKECRKAGAEIVVVHGETIVEPVTEGTNLAAILGEADILAHPGLIKPEEVKLAAQKGTFLEISGRKGHCLANGHVVSLAKTYGANLVINSDGHSPSDFMSKELALKVGIGAGLSAEEVQKVWKIAQKRFLKTSS</sequence>
<evidence type="ECO:0000313" key="2">
    <source>
        <dbReference type="EMBL" id="AIH03504.1"/>
    </source>
</evidence>
<dbReference type="PaxDb" id="289377-HL41_00925"/>
<keyword evidence="3" id="KW-1185">Reference proteome</keyword>
<dbReference type="InterPro" id="IPR016195">
    <property type="entry name" value="Pol/histidinol_Pase-like"/>
</dbReference>
<dbReference type="RefSeq" id="WP_038063293.1">
    <property type="nucleotide sequence ID" value="NZ_CP008796.1"/>
</dbReference>
<dbReference type="Gene3D" id="3.20.20.140">
    <property type="entry name" value="Metal-dependent hydrolases"/>
    <property type="match status" value="1"/>
</dbReference>
<dbReference type="SMART" id="SM00481">
    <property type="entry name" value="POLIIIAc"/>
    <property type="match status" value="1"/>
</dbReference>
<dbReference type="Pfam" id="PF02811">
    <property type="entry name" value="PHP"/>
    <property type="match status" value="1"/>
</dbReference>
<dbReference type="Proteomes" id="UP000028481">
    <property type="component" value="Chromosome"/>
</dbReference>
<reference evidence="2 3" key="1">
    <citation type="journal article" date="2015" name="Genome Announc.">
        <title>Genome Sequence of a Sulfate-Reducing Thermophilic Bacterium, Thermodesulfobacterium commune DSM 2178T (Phylum Thermodesulfobacteria).</title>
        <authorList>
            <person name="Bhatnagar S."/>
            <person name="Badger J.H."/>
            <person name="Madupu R."/>
            <person name="Khouri H.M."/>
            <person name="O'Connor E.M."/>
            <person name="Robb F.T."/>
            <person name="Ward N.L."/>
            <person name="Eisen J.A."/>
        </authorList>
    </citation>
    <scope>NUCLEOTIDE SEQUENCE [LARGE SCALE GENOMIC DNA]</scope>
    <source>
        <strain evidence="2 3">DSM 2178</strain>
    </source>
</reference>
<dbReference type="NCBIfam" id="NF004981">
    <property type="entry name" value="PRK06361.1"/>
    <property type="match status" value="1"/>
</dbReference>
<dbReference type="CDD" id="cd07432">
    <property type="entry name" value="PHP_HisPPase"/>
    <property type="match status" value="1"/>
</dbReference>
<dbReference type="STRING" id="289377.HL41_00925"/>
<evidence type="ECO:0000259" key="1">
    <source>
        <dbReference type="SMART" id="SM00481"/>
    </source>
</evidence>
<dbReference type="GO" id="GO:0008270">
    <property type="term" value="F:zinc ion binding"/>
    <property type="evidence" value="ECO:0007669"/>
    <property type="project" value="TreeGrafter"/>
</dbReference>
<dbReference type="PANTHER" id="PTHR36928:SF1">
    <property type="entry name" value="PHOSPHATASE YCDX-RELATED"/>
    <property type="match status" value="1"/>
</dbReference>
<feature type="domain" description="Polymerase/histidinol phosphatase N-terminal" evidence="1">
    <location>
        <begin position="2"/>
        <end position="74"/>
    </location>
</feature>
<dbReference type="GO" id="GO:0042578">
    <property type="term" value="F:phosphoric ester hydrolase activity"/>
    <property type="evidence" value="ECO:0007669"/>
    <property type="project" value="TreeGrafter"/>
</dbReference>
<dbReference type="eggNOG" id="COG1387">
    <property type="taxonomic scope" value="Bacteria"/>
</dbReference>
<dbReference type="HOGENOM" id="CLU_106253_0_0_0"/>
<accession>A0A075WQ85</accession>
<dbReference type="GO" id="GO:0005829">
    <property type="term" value="C:cytosol"/>
    <property type="evidence" value="ECO:0007669"/>
    <property type="project" value="TreeGrafter"/>
</dbReference>
<gene>
    <name evidence="2" type="ORF">HL41_00925</name>
</gene>
<dbReference type="PANTHER" id="PTHR36928">
    <property type="entry name" value="PHOSPHATASE YCDX-RELATED"/>
    <property type="match status" value="1"/>
</dbReference>
<dbReference type="AlphaFoldDB" id="A0A075WQ85"/>
<dbReference type="KEGG" id="tcm:HL41_00925"/>
<proteinExistence type="predicted"/>
<organism evidence="2 3">
    <name type="scientific">Thermodesulfobacterium commune DSM 2178</name>
    <dbReference type="NCBI Taxonomy" id="289377"/>
    <lineage>
        <taxon>Bacteria</taxon>
        <taxon>Pseudomonadati</taxon>
        <taxon>Thermodesulfobacteriota</taxon>
        <taxon>Thermodesulfobacteria</taxon>
        <taxon>Thermodesulfobacteriales</taxon>
        <taxon>Thermodesulfobacteriaceae</taxon>
        <taxon>Thermodesulfobacterium</taxon>
    </lineage>
</organism>
<protein>
    <recommendedName>
        <fullName evidence="1">Polymerase/histidinol phosphatase N-terminal domain-containing protein</fullName>
    </recommendedName>
</protein>
<dbReference type="InterPro" id="IPR050243">
    <property type="entry name" value="PHP_phosphatase"/>
</dbReference>
<name>A0A075WQ85_9BACT</name>
<dbReference type="InterPro" id="IPR003141">
    <property type="entry name" value="Pol/His_phosphatase_N"/>
</dbReference>
<dbReference type="InterPro" id="IPR004013">
    <property type="entry name" value="PHP_dom"/>
</dbReference>
<dbReference type="OrthoDB" id="9808747at2"/>